<feature type="region of interest" description="Disordered" evidence="1">
    <location>
        <begin position="111"/>
        <end position="131"/>
    </location>
</feature>
<name>A0ABU3U2G4_9FLAO</name>
<organism evidence="3 4">
    <name type="scientific">Gilvirhabdus luticola</name>
    <dbReference type="NCBI Taxonomy" id="3079858"/>
    <lineage>
        <taxon>Bacteria</taxon>
        <taxon>Pseudomonadati</taxon>
        <taxon>Bacteroidota</taxon>
        <taxon>Flavobacteriia</taxon>
        <taxon>Flavobacteriales</taxon>
        <taxon>Flavobacteriaceae</taxon>
        <taxon>Gilvirhabdus</taxon>
    </lineage>
</organism>
<reference evidence="3 4" key="1">
    <citation type="submission" date="2023-10" db="EMBL/GenBank/DDBJ databases">
        <title>Marimonas sp. nov. isolated from tidal mud flat.</title>
        <authorList>
            <person name="Jaincy N.J."/>
            <person name="Srinivasan S."/>
            <person name="Lee S.-S."/>
        </authorList>
    </citation>
    <scope>NUCLEOTIDE SEQUENCE [LARGE SCALE GENOMIC DNA]</scope>
    <source>
        <strain evidence="3 4">MJ-SS3</strain>
    </source>
</reference>
<dbReference type="Proteomes" id="UP001268651">
    <property type="component" value="Unassembled WGS sequence"/>
</dbReference>
<feature type="chain" id="PRO_5045175406" description="DUF4625 domain-containing protein" evidence="2">
    <location>
        <begin position="20"/>
        <end position="398"/>
    </location>
</feature>
<proteinExistence type="predicted"/>
<protein>
    <recommendedName>
        <fullName evidence="5">DUF4625 domain-containing protein</fullName>
    </recommendedName>
</protein>
<accession>A0ABU3U2G4</accession>
<dbReference type="PROSITE" id="PS51257">
    <property type="entry name" value="PROKAR_LIPOPROTEIN"/>
    <property type="match status" value="1"/>
</dbReference>
<feature type="signal peptide" evidence="2">
    <location>
        <begin position="1"/>
        <end position="19"/>
    </location>
</feature>
<keyword evidence="4" id="KW-1185">Reference proteome</keyword>
<evidence type="ECO:0000313" key="4">
    <source>
        <dbReference type="Proteomes" id="UP001268651"/>
    </source>
</evidence>
<dbReference type="RefSeq" id="WP_316660232.1">
    <property type="nucleotide sequence ID" value="NZ_JAWHTF010000001.1"/>
</dbReference>
<sequence>MKKIGMLFAAMAMVFTSCSDETLNMNTESNGDVISKPSKSYTKNNSLASDVTVIDFEGFAAGDIVSVVSPEGCDGSITVMGINPDFPGENVAMIFDSSNPTGNDFDLGTPNEAFAGPGISEDGPQPSNDTSLGKVLIISEDLDSSDPDDSAINGTSLEFNFSGYGNGAVTLHSLDLLDLEDQGATNLPTVITLYDAMDNVLLQKELPYFHDNGKQLIDLEGTEGVVRMLLELNNSGAIDNIMLTCKDIEIGGCETMFAKGNDDIDTCFIENGFSRWGWTNGPLPSGEYTFDIYAGAGQCDTDKGALVGSLSVNYDDVTGEAEVTYNMNDDFVIQETHLYIGNDPYPTKKQNDEPTVAPGQFPYQHGDLDNESEDTYNISGLSGEIYIIAHGVVCQIIR</sequence>
<comment type="caution">
    <text evidence="3">The sequence shown here is derived from an EMBL/GenBank/DDBJ whole genome shotgun (WGS) entry which is preliminary data.</text>
</comment>
<dbReference type="EMBL" id="JAWHTF010000001">
    <property type="protein sequence ID" value="MDU8884532.1"/>
    <property type="molecule type" value="Genomic_DNA"/>
</dbReference>
<keyword evidence="2" id="KW-0732">Signal</keyword>
<evidence type="ECO:0000256" key="1">
    <source>
        <dbReference type="SAM" id="MobiDB-lite"/>
    </source>
</evidence>
<evidence type="ECO:0000256" key="2">
    <source>
        <dbReference type="SAM" id="SignalP"/>
    </source>
</evidence>
<gene>
    <name evidence="3" type="ORF">RXV94_00065</name>
</gene>
<evidence type="ECO:0008006" key="5">
    <source>
        <dbReference type="Google" id="ProtNLM"/>
    </source>
</evidence>
<evidence type="ECO:0000313" key="3">
    <source>
        <dbReference type="EMBL" id="MDU8884532.1"/>
    </source>
</evidence>